<dbReference type="RefSeq" id="WP_086782418.1">
    <property type="nucleotide sequence ID" value="NZ_JAGIOO010000001.1"/>
</dbReference>
<proteinExistence type="predicted"/>
<name>A0ABS5ANS4_9PSEU</name>
<evidence type="ECO:0000313" key="2">
    <source>
        <dbReference type="Proteomes" id="UP001519363"/>
    </source>
</evidence>
<reference evidence="1 2" key="1">
    <citation type="submission" date="2021-03" db="EMBL/GenBank/DDBJ databases">
        <title>Sequencing the genomes of 1000 actinobacteria strains.</title>
        <authorList>
            <person name="Klenk H.-P."/>
        </authorList>
    </citation>
    <scope>NUCLEOTIDE SEQUENCE [LARGE SCALE GENOMIC DNA]</scope>
    <source>
        <strain evidence="1 2">DSM 44580</strain>
    </source>
</reference>
<dbReference type="Proteomes" id="UP001519363">
    <property type="component" value="Unassembled WGS sequence"/>
</dbReference>
<keyword evidence="2" id="KW-1185">Reference proteome</keyword>
<protein>
    <submittedName>
        <fullName evidence="1">Uncharacterized protein</fullName>
    </submittedName>
</protein>
<dbReference type="EMBL" id="JAGIOO010000001">
    <property type="protein sequence ID" value="MBP2478218.1"/>
    <property type="molecule type" value="Genomic_DNA"/>
</dbReference>
<comment type="caution">
    <text evidence="1">The sequence shown here is derived from an EMBL/GenBank/DDBJ whole genome shotgun (WGS) entry which is preliminary data.</text>
</comment>
<accession>A0ABS5ANS4</accession>
<sequence>MSDLDCWADLVATGAVLGADEHTAPHVLDELFDEDNSEHVAQVSTNALTVHYGPLEFVWERTGEDAPWRGTQLTAHIDNLAFEWTGVPELLHDTYGVFAGHPPFEELRAELARRDIPLVEVPSPVPGCRSHWQPDSLAVVTEVVGGEDELVTAAAPIGSVAAITAPGWLYDMDRPRFDALLAGLREPEDGSDDPAWWRDRLHVLRVRLGWREPDQDAWVARYLRLTARAALPGVEVAEHVATTAARLGLYDGERPEGLPAPAALTEVLLAGIPVTRAEAEERWGVPGLHGAEVRPLLRARRLVLAAAGLAPHMPEQAELEEWLAVWPELRRDEEPGLP</sequence>
<gene>
    <name evidence="1" type="ORF">JOF53_007090</name>
</gene>
<evidence type="ECO:0000313" key="1">
    <source>
        <dbReference type="EMBL" id="MBP2478218.1"/>
    </source>
</evidence>
<organism evidence="1 2">
    <name type="scientific">Crossiella equi</name>
    <dbReference type="NCBI Taxonomy" id="130796"/>
    <lineage>
        <taxon>Bacteria</taxon>
        <taxon>Bacillati</taxon>
        <taxon>Actinomycetota</taxon>
        <taxon>Actinomycetes</taxon>
        <taxon>Pseudonocardiales</taxon>
        <taxon>Pseudonocardiaceae</taxon>
        <taxon>Crossiella</taxon>
    </lineage>
</organism>